<reference evidence="5" key="2">
    <citation type="submission" date="2015-01" db="EMBL/GenBank/DDBJ databases">
        <title>Evolutionary Origins and Diversification of the Mycorrhizal Mutualists.</title>
        <authorList>
            <consortium name="DOE Joint Genome Institute"/>
            <consortium name="Mycorrhizal Genomics Consortium"/>
            <person name="Kohler A."/>
            <person name="Kuo A."/>
            <person name="Nagy L.G."/>
            <person name="Floudas D."/>
            <person name="Copeland A."/>
            <person name="Barry K.W."/>
            <person name="Cichocki N."/>
            <person name="Veneault-Fourrey C."/>
            <person name="LaButti K."/>
            <person name="Lindquist E.A."/>
            <person name="Lipzen A."/>
            <person name="Lundell T."/>
            <person name="Morin E."/>
            <person name="Murat C."/>
            <person name="Riley R."/>
            <person name="Ohm R."/>
            <person name="Sun H."/>
            <person name="Tunlid A."/>
            <person name="Henrissat B."/>
            <person name="Grigoriev I.V."/>
            <person name="Hibbett D.S."/>
            <person name="Martin F."/>
        </authorList>
    </citation>
    <scope>NUCLEOTIDE SEQUENCE [LARGE SCALE GENOMIC DNA]</scope>
    <source>
        <strain evidence="5">MUT 4182</strain>
    </source>
</reference>
<dbReference type="PANTHER" id="PTHR21660:SF1">
    <property type="entry name" value="ACYL-COENZYME A THIOESTERASE 13"/>
    <property type="match status" value="1"/>
</dbReference>
<dbReference type="Proteomes" id="UP000054248">
    <property type="component" value="Unassembled WGS sequence"/>
</dbReference>
<dbReference type="GO" id="GO:0047617">
    <property type="term" value="F:fatty acyl-CoA hydrolase activity"/>
    <property type="evidence" value="ECO:0007669"/>
    <property type="project" value="InterPro"/>
</dbReference>
<evidence type="ECO:0000313" key="5">
    <source>
        <dbReference type="Proteomes" id="UP000054248"/>
    </source>
</evidence>
<proteinExistence type="inferred from homology"/>
<dbReference type="InterPro" id="IPR039298">
    <property type="entry name" value="ACOT13"/>
</dbReference>
<evidence type="ECO:0000313" key="4">
    <source>
        <dbReference type="EMBL" id="KIO31068.1"/>
    </source>
</evidence>
<evidence type="ECO:0000256" key="1">
    <source>
        <dbReference type="ARBA" id="ARBA00008324"/>
    </source>
</evidence>
<dbReference type="InterPro" id="IPR029069">
    <property type="entry name" value="HotDog_dom_sf"/>
</dbReference>
<dbReference type="OrthoDB" id="2831072at2759"/>
<keyword evidence="5" id="KW-1185">Reference proteome</keyword>
<gene>
    <name evidence="4" type="ORF">M407DRAFT_241967</name>
</gene>
<evidence type="ECO:0000256" key="2">
    <source>
        <dbReference type="ARBA" id="ARBA00022801"/>
    </source>
</evidence>
<dbReference type="STRING" id="1051891.A0A0C3LB16"/>
<dbReference type="Gene3D" id="3.10.129.10">
    <property type="entry name" value="Hotdog Thioesterase"/>
    <property type="match status" value="1"/>
</dbReference>
<protein>
    <recommendedName>
        <fullName evidence="3">Thioesterase domain-containing protein</fullName>
    </recommendedName>
</protein>
<accession>A0A0C3LB16</accession>
<comment type="similarity">
    <text evidence="1">Belongs to the thioesterase PaaI family.</text>
</comment>
<dbReference type="PANTHER" id="PTHR21660">
    <property type="entry name" value="THIOESTERASE SUPERFAMILY MEMBER-RELATED"/>
    <property type="match status" value="1"/>
</dbReference>
<dbReference type="Pfam" id="PF03061">
    <property type="entry name" value="4HBT"/>
    <property type="match status" value="1"/>
</dbReference>
<feature type="domain" description="Thioesterase" evidence="3">
    <location>
        <begin position="74"/>
        <end position="149"/>
    </location>
</feature>
<dbReference type="InterPro" id="IPR006683">
    <property type="entry name" value="Thioestr_dom"/>
</dbReference>
<dbReference type="EMBL" id="KN822966">
    <property type="protein sequence ID" value="KIO31068.1"/>
    <property type="molecule type" value="Genomic_DNA"/>
</dbReference>
<dbReference type="HOGENOM" id="CLU_085799_2_0_1"/>
<dbReference type="CDD" id="cd03440">
    <property type="entry name" value="hot_dog"/>
    <property type="match status" value="1"/>
</dbReference>
<name>A0A0C3LB16_9AGAM</name>
<dbReference type="AlphaFoldDB" id="A0A0C3LB16"/>
<evidence type="ECO:0000259" key="3">
    <source>
        <dbReference type="Pfam" id="PF03061"/>
    </source>
</evidence>
<organism evidence="4 5">
    <name type="scientific">Tulasnella calospora MUT 4182</name>
    <dbReference type="NCBI Taxonomy" id="1051891"/>
    <lineage>
        <taxon>Eukaryota</taxon>
        <taxon>Fungi</taxon>
        <taxon>Dikarya</taxon>
        <taxon>Basidiomycota</taxon>
        <taxon>Agaricomycotina</taxon>
        <taxon>Agaricomycetes</taxon>
        <taxon>Cantharellales</taxon>
        <taxon>Tulasnellaceae</taxon>
        <taxon>Tulasnella</taxon>
    </lineage>
</organism>
<dbReference type="SUPFAM" id="SSF54637">
    <property type="entry name" value="Thioesterase/thiol ester dehydrase-isomerase"/>
    <property type="match status" value="1"/>
</dbReference>
<sequence length="168" mass="18126">MDVSDIAGNVSDDDKARIKGAILARNPEGSFAAWIAERLKLVKVETIQDDNAPSKSIYRVVHEIEACDEMDNGGGSVHGGCIAHLGSICSSSTFLLDSRWTGVQMTATLDVVYHSPIRSGDLVRIVSTSVAFGGRVATSRFEVWNRTRNALAASGLQVKRRPPNKSNL</sequence>
<reference evidence="4 5" key="1">
    <citation type="submission" date="2014-04" db="EMBL/GenBank/DDBJ databases">
        <authorList>
            <consortium name="DOE Joint Genome Institute"/>
            <person name="Kuo A."/>
            <person name="Girlanda M."/>
            <person name="Perotto S."/>
            <person name="Kohler A."/>
            <person name="Nagy L.G."/>
            <person name="Floudas D."/>
            <person name="Copeland A."/>
            <person name="Barry K.W."/>
            <person name="Cichocki N."/>
            <person name="Veneault-Fourrey C."/>
            <person name="LaButti K."/>
            <person name="Lindquist E.A."/>
            <person name="Lipzen A."/>
            <person name="Lundell T."/>
            <person name="Morin E."/>
            <person name="Murat C."/>
            <person name="Sun H."/>
            <person name="Tunlid A."/>
            <person name="Henrissat B."/>
            <person name="Grigoriev I.V."/>
            <person name="Hibbett D.S."/>
            <person name="Martin F."/>
            <person name="Nordberg H.P."/>
            <person name="Cantor M.N."/>
            <person name="Hua S.X."/>
        </authorList>
    </citation>
    <scope>NUCLEOTIDE SEQUENCE [LARGE SCALE GENOMIC DNA]</scope>
    <source>
        <strain evidence="4 5">MUT 4182</strain>
    </source>
</reference>
<keyword evidence="2" id="KW-0378">Hydrolase</keyword>